<dbReference type="RefSeq" id="WP_315730613.1">
    <property type="nucleotide sequence ID" value="NZ_JAVYII010000001.1"/>
</dbReference>
<dbReference type="SUPFAM" id="SSF54427">
    <property type="entry name" value="NTF2-like"/>
    <property type="match status" value="1"/>
</dbReference>
<keyword evidence="3" id="KW-1185">Reference proteome</keyword>
<protein>
    <submittedName>
        <fullName evidence="2">Nuclear transport factor 2 family protein</fullName>
    </submittedName>
</protein>
<feature type="domain" description="SnoaL-like" evidence="1">
    <location>
        <begin position="20"/>
        <end position="121"/>
    </location>
</feature>
<dbReference type="EMBL" id="JAVYII010000001">
    <property type="protein sequence ID" value="MDT9591653.1"/>
    <property type="molecule type" value="Genomic_DNA"/>
</dbReference>
<accession>A0ABU3PR05</accession>
<dbReference type="Proteomes" id="UP001268542">
    <property type="component" value="Unassembled WGS sequence"/>
</dbReference>
<proteinExistence type="predicted"/>
<dbReference type="Pfam" id="PF12680">
    <property type="entry name" value="SnoaL_2"/>
    <property type="match status" value="1"/>
</dbReference>
<reference evidence="2 3" key="1">
    <citation type="submission" date="2023-08" db="EMBL/GenBank/DDBJ databases">
        <title>Nocardioides seae sp. nov., a bacterium isolated from a soil.</title>
        <authorList>
            <person name="Wang X."/>
        </authorList>
    </citation>
    <scope>NUCLEOTIDE SEQUENCE [LARGE SCALE GENOMIC DNA]</scope>
    <source>
        <strain evidence="2 3">YZH12</strain>
    </source>
</reference>
<comment type="caution">
    <text evidence="2">The sequence shown here is derived from an EMBL/GenBank/DDBJ whole genome shotgun (WGS) entry which is preliminary data.</text>
</comment>
<gene>
    <name evidence="2" type="ORF">RDV89_01145</name>
</gene>
<sequence length="141" mass="15002">MTSTDTTGTTGTTHPVRALAERYFAAVNGHDWEALAAVLHPDVEVRHGMSLSTTGSEKAVRLLTAVVAQFEEHEDRPTRYVVDGDAAAVEIEFVGRTRAGAEVAFDAVDVIDTDGSRITRVVSWYDTAVVVPMIKGSGAGA</sequence>
<dbReference type="Gene3D" id="3.10.450.50">
    <property type="match status" value="1"/>
</dbReference>
<evidence type="ECO:0000313" key="2">
    <source>
        <dbReference type="EMBL" id="MDT9591653.1"/>
    </source>
</evidence>
<organism evidence="2 3">
    <name type="scientific">Nocardioides imazamoxiresistens</name>
    <dbReference type="NCBI Taxonomy" id="3231893"/>
    <lineage>
        <taxon>Bacteria</taxon>
        <taxon>Bacillati</taxon>
        <taxon>Actinomycetota</taxon>
        <taxon>Actinomycetes</taxon>
        <taxon>Propionibacteriales</taxon>
        <taxon>Nocardioidaceae</taxon>
        <taxon>Nocardioides</taxon>
    </lineage>
</organism>
<name>A0ABU3PR05_9ACTN</name>
<dbReference type="InterPro" id="IPR032710">
    <property type="entry name" value="NTF2-like_dom_sf"/>
</dbReference>
<evidence type="ECO:0000313" key="3">
    <source>
        <dbReference type="Proteomes" id="UP001268542"/>
    </source>
</evidence>
<dbReference type="InterPro" id="IPR037401">
    <property type="entry name" value="SnoaL-like"/>
</dbReference>
<evidence type="ECO:0000259" key="1">
    <source>
        <dbReference type="Pfam" id="PF12680"/>
    </source>
</evidence>